<evidence type="ECO:0000259" key="11">
    <source>
        <dbReference type="PROSITE" id="PS50897"/>
    </source>
</evidence>
<feature type="domain" description="CTLH" evidence="11">
    <location>
        <begin position="142"/>
        <end position="199"/>
    </location>
</feature>
<keyword evidence="3" id="KW-0479">Metal-binding</keyword>
<dbReference type="InterPro" id="IPR013144">
    <property type="entry name" value="CRA_dom"/>
</dbReference>
<dbReference type="GO" id="GO:0008270">
    <property type="term" value="F:zinc ion binding"/>
    <property type="evidence" value="ECO:0007669"/>
    <property type="project" value="UniProtKB-KW"/>
</dbReference>
<dbReference type="InterPro" id="IPR045098">
    <property type="entry name" value="Fyv10_fam"/>
</dbReference>
<dbReference type="Proteomes" id="UP000193944">
    <property type="component" value="Unassembled WGS sequence"/>
</dbReference>
<dbReference type="GO" id="GO:0061630">
    <property type="term" value="F:ubiquitin protein ligase activity"/>
    <property type="evidence" value="ECO:0007669"/>
    <property type="project" value="InterPro"/>
</dbReference>
<dbReference type="InterPro" id="IPR006595">
    <property type="entry name" value="CTLH_C"/>
</dbReference>
<evidence type="ECO:0000259" key="12">
    <source>
        <dbReference type="PROSITE" id="PS51867"/>
    </source>
</evidence>
<dbReference type="PROSITE" id="PS50897">
    <property type="entry name" value="CTLH"/>
    <property type="match status" value="1"/>
</dbReference>
<evidence type="ECO:0000256" key="5">
    <source>
        <dbReference type="ARBA" id="ARBA00022833"/>
    </source>
</evidence>
<keyword evidence="2" id="KW-0963">Cytoplasm</keyword>
<protein>
    <recommendedName>
        <fullName evidence="8">GID complex catalytic subunit 2</fullName>
    </recommendedName>
    <alternativeName>
        <fullName evidence="7">Glucose-induced degradation protein 2</fullName>
    </alternativeName>
</protein>
<dbReference type="SMART" id="SM00668">
    <property type="entry name" value="CTLH"/>
    <property type="match status" value="1"/>
</dbReference>
<dbReference type="InterPro" id="IPR024964">
    <property type="entry name" value="CTLH/CRA"/>
</dbReference>
<feature type="domain" description="RING-Gid-type" evidence="12">
    <location>
        <begin position="322"/>
        <end position="371"/>
    </location>
</feature>
<dbReference type="FunFam" id="3.30.40.10:FF:000143">
    <property type="entry name" value="Regulator of gluconeogenesis Rmd5"/>
    <property type="match status" value="1"/>
</dbReference>
<evidence type="ECO:0000256" key="4">
    <source>
        <dbReference type="ARBA" id="ARBA00022771"/>
    </source>
</evidence>
<comment type="subcellular location">
    <subcellularLocation>
        <location evidence="1">Cytoplasm</location>
    </subcellularLocation>
</comment>
<evidence type="ECO:0000256" key="1">
    <source>
        <dbReference type="ARBA" id="ARBA00004496"/>
    </source>
</evidence>
<sequence length="385" mass="44110">MEQISTEFEKLVKKQKLTCDQTQINIDKLINQINDAKQKIENDNSQSSTTLTILTSKLKTLSSQVIDNHKELYSSISKYSKSIDKKLKINLDSIWKPNVLQGKEDTLNSILMSHFIREGQFELAEVFSKESNIPISNELKNQFQDLFNIVEAIKRKDLGPALKWAADKRELLKKNNSNLEFELHKLQYIQYLINNDIPSAIQYAKKNFGLFGETNFKDIKRLACSLLYIKNLDTSPYSDLLAPSLWDDIESQFKRDFCSIYGFSSESPLYTAVMVGASSIPPLIKIDTILKVTKNIDWSATSELPVEIPLLDSQRYHSVFACPVSKEQVDCNSKDNYPKMLLCGHIISNESLLALCKGNNIYKHKFKCPYCPTESIEAQTRRVYF</sequence>
<dbReference type="SMART" id="SM00757">
    <property type="entry name" value="CRA"/>
    <property type="match status" value="1"/>
</dbReference>
<keyword evidence="14" id="KW-1185">Reference proteome</keyword>
<evidence type="ECO:0000256" key="6">
    <source>
        <dbReference type="ARBA" id="ARBA00061136"/>
    </source>
</evidence>
<name>A0A1Y1X206_9FUNG</name>
<dbReference type="GO" id="GO:0005634">
    <property type="term" value="C:nucleus"/>
    <property type="evidence" value="ECO:0007669"/>
    <property type="project" value="TreeGrafter"/>
</dbReference>
<dbReference type="GO" id="GO:0043161">
    <property type="term" value="P:proteasome-mediated ubiquitin-dependent protein catabolic process"/>
    <property type="evidence" value="ECO:0007669"/>
    <property type="project" value="InterPro"/>
</dbReference>
<evidence type="ECO:0000256" key="8">
    <source>
        <dbReference type="ARBA" id="ARBA00080744"/>
    </source>
</evidence>
<keyword evidence="10" id="KW-0175">Coiled coil</keyword>
<dbReference type="PANTHER" id="PTHR12170">
    <property type="entry name" value="MACROPHAGE ERYTHROBLAST ATTACHER-RELATED"/>
    <property type="match status" value="1"/>
</dbReference>
<dbReference type="STRING" id="1754192.A0A1Y1X206"/>
<organism evidence="13 14">
    <name type="scientific">Anaeromyces robustus</name>
    <dbReference type="NCBI Taxonomy" id="1754192"/>
    <lineage>
        <taxon>Eukaryota</taxon>
        <taxon>Fungi</taxon>
        <taxon>Fungi incertae sedis</taxon>
        <taxon>Chytridiomycota</taxon>
        <taxon>Chytridiomycota incertae sedis</taxon>
        <taxon>Neocallimastigomycetes</taxon>
        <taxon>Neocallimastigales</taxon>
        <taxon>Neocallimastigaceae</taxon>
        <taxon>Anaeromyces</taxon>
    </lineage>
</organism>
<comment type="caution">
    <text evidence="13">The sequence shown here is derived from an EMBL/GenBank/DDBJ whole genome shotgun (WGS) entry which is preliminary data.</text>
</comment>
<dbReference type="EMBL" id="MCFG01000162">
    <property type="protein sequence ID" value="ORX79839.1"/>
    <property type="molecule type" value="Genomic_DNA"/>
</dbReference>
<evidence type="ECO:0000256" key="2">
    <source>
        <dbReference type="ARBA" id="ARBA00022490"/>
    </source>
</evidence>
<dbReference type="InterPro" id="IPR044063">
    <property type="entry name" value="ZF_RING_GID"/>
</dbReference>
<proteinExistence type="inferred from homology"/>
<evidence type="ECO:0000256" key="10">
    <source>
        <dbReference type="SAM" id="Coils"/>
    </source>
</evidence>
<dbReference type="GO" id="GO:0005737">
    <property type="term" value="C:cytoplasm"/>
    <property type="evidence" value="ECO:0007669"/>
    <property type="project" value="UniProtKB-SubCell"/>
</dbReference>
<feature type="zinc finger region" description="RING-Gid-type" evidence="9">
    <location>
        <begin position="322"/>
        <end position="371"/>
    </location>
</feature>
<evidence type="ECO:0000256" key="7">
    <source>
        <dbReference type="ARBA" id="ARBA00075398"/>
    </source>
</evidence>
<comment type="similarity">
    <text evidence="6">Belongs to the RMD5/GID2 family.</text>
</comment>
<dbReference type="Pfam" id="PF10607">
    <property type="entry name" value="CTLH"/>
    <property type="match status" value="1"/>
</dbReference>
<dbReference type="OrthoDB" id="1933281at2759"/>
<dbReference type="PROSITE" id="PS50896">
    <property type="entry name" value="LISH"/>
    <property type="match status" value="1"/>
</dbReference>
<dbReference type="InterPro" id="IPR006594">
    <property type="entry name" value="LisH"/>
</dbReference>
<keyword evidence="4 9" id="KW-0863">Zinc-finger</keyword>
<reference evidence="13 14" key="1">
    <citation type="submission" date="2016-08" db="EMBL/GenBank/DDBJ databases">
        <title>A Parts List for Fungal Cellulosomes Revealed by Comparative Genomics.</title>
        <authorList>
            <consortium name="DOE Joint Genome Institute"/>
            <person name="Haitjema C.H."/>
            <person name="Gilmore S.P."/>
            <person name="Henske J.K."/>
            <person name="Solomon K.V."/>
            <person name="De Groot R."/>
            <person name="Kuo A."/>
            <person name="Mondo S.J."/>
            <person name="Salamov A.A."/>
            <person name="Labutti K."/>
            <person name="Zhao Z."/>
            <person name="Chiniquy J."/>
            <person name="Barry K."/>
            <person name="Brewer H.M."/>
            <person name="Purvine S.O."/>
            <person name="Wright A.T."/>
            <person name="Boxma B."/>
            <person name="Van Alen T."/>
            <person name="Hackstein J.H."/>
            <person name="Baker S.E."/>
            <person name="Grigoriev I.V."/>
            <person name="O'Malley M.A."/>
        </authorList>
    </citation>
    <scope>NUCLEOTIDE SEQUENCE [LARGE SCALE GENOMIC DNA]</scope>
    <source>
        <strain evidence="13 14">S4</strain>
    </source>
</reference>
<gene>
    <name evidence="13" type="ORF">BCR32DRAFT_233764</name>
</gene>
<keyword evidence="5" id="KW-0862">Zinc</keyword>
<accession>A0A1Y1X206</accession>
<evidence type="ECO:0000256" key="9">
    <source>
        <dbReference type="PROSITE-ProRule" id="PRU01215"/>
    </source>
</evidence>
<feature type="coiled-coil region" evidence="10">
    <location>
        <begin position="12"/>
        <end position="46"/>
    </location>
</feature>
<dbReference type="PANTHER" id="PTHR12170:SF3">
    <property type="entry name" value="GH10162P"/>
    <property type="match status" value="1"/>
</dbReference>
<dbReference type="PROSITE" id="PS51867">
    <property type="entry name" value="ZF_RING_GID"/>
    <property type="match status" value="1"/>
</dbReference>
<evidence type="ECO:0000313" key="14">
    <source>
        <dbReference type="Proteomes" id="UP000193944"/>
    </source>
</evidence>
<evidence type="ECO:0000313" key="13">
    <source>
        <dbReference type="EMBL" id="ORX79839.1"/>
    </source>
</evidence>
<dbReference type="GO" id="GO:0034657">
    <property type="term" value="C:GID complex"/>
    <property type="evidence" value="ECO:0007669"/>
    <property type="project" value="TreeGrafter"/>
</dbReference>
<dbReference type="AlphaFoldDB" id="A0A1Y1X206"/>
<reference evidence="13 14" key="2">
    <citation type="submission" date="2016-08" db="EMBL/GenBank/DDBJ databases">
        <title>Pervasive Adenine N6-methylation of Active Genes in Fungi.</title>
        <authorList>
            <consortium name="DOE Joint Genome Institute"/>
            <person name="Mondo S.J."/>
            <person name="Dannebaum R.O."/>
            <person name="Kuo R.C."/>
            <person name="Labutti K."/>
            <person name="Haridas S."/>
            <person name="Kuo A."/>
            <person name="Salamov A."/>
            <person name="Ahrendt S.R."/>
            <person name="Lipzen A."/>
            <person name="Sullivan W."/>
            <person name="Andreopoulos W.B."/>
            <person name="Clum A."/>
            <person name="Lindquist E."/>
            <person name="Daum C."/>
            <person name="Ramamoorthy G.K."/>
            <person name="Gryganskyi A."/>
            <person name="Culley D."/>
            <person name="Magnuson J.K."/>
            <person name="James T.Y."/>
            <person name="O'Malley M.A."/>
            <person name="Stajich J.E."/>
            <person name="Spatafora J.W."/>
            <person name="Visel A."/>
            <person name="Grigoriev I.V."/>
        </authorList>
    </citation>
    <scope>NUCLEOTIDE SEQUENCE [LARGE SCALE GENOMIC DNA]</scope>
    <source>
        <strain evidence="13 14">S4</strain>
    </source>
</reference>
<evidence type="ECO:0000256" key="3">
    <source>
        <dbReference type="ARBA" id="ARBA00022723"/>
    </source>
</evidence>